<evidence type="ECO:0000313" key="2">
    <source>
        <dbReference type="EMBL" id="KIM82426.1"/>
    </source>
</evidence>
<evidence type="ECO:0000256" key="1">
    <source>
        <dbReference type="SAM" id="MobiDB-lite"/>
    </source>
</evidence>
<dbReference type="AlphaFoldDB" id="A0A0C3FU55"/>
<accession>A0A0C3FU55</accession>
<protein>
    <submittedName>
        <fullName evidence="2">Uncharacterized protein</fullName>
    </submittedName>
</protein>
<name>A0A0C3FU55_PILCF</name>
<dbReference type="Proteomes" id="UP000054166">
    <property type="component" value="Unassembled WGS sequence"/>
</dbReference>
<reference evidence="2 3" key="1">
    <citation type="submission" date="2014-04" db="EMBL/GenBank/DDBJ databases">
        <authorList>
            <consortium name="DOE Joint Genome Institute"/>
            <person name="Kuo A."/>
            <person name="Tarkka M."/>
            <person name="Buscot F."/>
            <person name="Kohler A."/>
            <person name="Nagy L.G."/>
            <person name="Floudas D."/>
            <person name="Copeland A."/>
            <person name="Barry K.W."/>
            <person name="Cichocki N."/>
            <person name="Veneault-Fourrey C."/>
            <person name="LaButti K."/>
            <person name="Lindquist E.A."/>
            <person name="Lipzen A."/>
            <person name="Lundell T."/>
            <person name="Morin E."/>
            <person name="Murat C."/>
            <person name="Sun H."/>
            <person name="Tunlid A."/>
            <person name="Henrissat B."/>
            <person name="Grigoriev I.V."/>
            <person name="Hibbett D.S."/>
            <person name="Martin F."/>
            <person name="Nordberg H.P."/>
            <person name="Cantor M.N."/>
            <person name="Hua S.X."/>
        </authorList>
    </citation>
    <scope>NUCLEOTIDE SEQUENCE [LARGE SCALE GENOMIC DNA]</scope>
    <source>
        <strain evidence="2 3">F 1598</strain>
    </source>
</reference>
<proteinExistence type="predicted"/>
<feature type="region of interest" description="Disordered" evidence="1">
    <location>
        <begin position="1"/>
        <end position="23"/>
    </location>
</feature>
<gene>
    <name evidence="2" type="ORF">PILCRDRAFT_461909</name>
</gene>
<keyword evidence="3" id="KW-1185">Reference proteome</keyword>
<evidence type="ECO:0000313" key="3">
    <source>
        <dbReference type="Proteomes" id="UP000054166"/>
    </source>
</evidence>
<dbReference type="InParanoid" id="A0A0C3FU55"/>
<organism evidence="2 3">
    <name type="scientific">Piloderma croceum (strain F 1598)</name>
    <dbReference type="NCBI Taxonomy" id="765440"/>
    <lineage>
        <taxon>Eukaryota</taxon>
        <taxon>Fungi</taxon>
        <taxon>Dikarya</taxon>
        <taxon>Basidiomycota</taxon>
        <taxon>Agaricomycotina</taxon>
        <taxon>Agaricomycetes</taxon>
        <taxon>Agaricomycetidae</taxon>
        <taxon>Atheliales</taxon>
        <taxon>Atheliaceae</taxon>
        <taxon>Piloderma</taxon>
    </lineage>
</organism>
<dbReference type="EMBL" id="KN832994">
    <property type="protein sequence ID" value="KIM82426.1"/>
    <property type="molecule type" value="Genomic_DNA"/>
</dbReference>
<dbReference type="HOGENOM" id="CLU_2441649_0_0_1"/>
<sequence length="90" mass="10011">MQPPLPRKPPRKTPDHTSQTVRGSAQLGRHYGSWIEGFCEVGPGVEASSRVELGLLRVRLVYIGRTRNERLGVGILNTKSARLDHVCHVD</sequence>
<reference evidence="3" key="2">
    <citation type="submission" date="2015-01" db="EMBL/GenBank/DDBJ databases">
        <title>Evolutionary Origins and Diversification of the Mycorrhizal Mutualists.</title>
        <authorList>
            <consortium name="DOE Joint Genome Institute"/>
            <consortium name="Mycorrhizal Genomics Consortium"/>
            <person name="Kohler A."/>
            <person name="Kuo A."/>
            <person name="Nagy L.G."/>
            <person name="Floudas D."/>
            <person name="Copeland A."/>
            <person name="Barry K.W."/>
            <person name="Cichocki N."/>
            <person name="Veneault-Fourrey C."/>
            <person name="LaButti K."/>
            <person name="Lindquist E.A."/>
            <person name="Lipzen A."/>
            <person name="Lundell T."/>
            <person name="Morin E."/>
            <person name="Murat C."/>
            <person name="Riley R."/>
            <person name="Ohm R."/>
            <person name="Sun H."/>
            <person name="Tunlid A."/>
            <person name="Henrissat B."/>
            <person name="Grigoriev I.V."/>
            <person name="Hibbett D.S."/>
            <person name="Martin F."/>
        </authorList>
    </citation>
    <scope>NUCLEOTIDE SEQUENCE [LARGE SCALE GENOMIC DNA]</scope>
    <source>
        <strain evidence="3">F 1598</strain>
    </source>
</reference>